<accession>A0A6J5RH56</accession>
<gene>
    <name evidence="1" type="ORF">UFOVP1290_213</name>
</gene>
<sequence>MKFTLSNTNKCKDLAVGAQKETILISPHNGCLLLQSESGEVLATLTLEAMENDDGNATPGSYFLSFIVKNGNSVDGDHAATGFFAEE</sequence>
<reference evidence="1" key="1">
    <citation type="submission" date="2020-05" db="EMBL/GenBank/DDBJ databases">
        <authorList>
            <person name="Chiriac C."/>
            <person name="Salcher M."/>
            <person name="Ghai R."/>
            <person name="Kavagutti S V."/>
        </authorList>
    </citation>
    <scope>NUCLEOTIDE SEQUENCE</scope>
</reference>
<name>A0A6J5RH56_9CAUD</name>
<evidence type="ECO:0000313" key="1">
    <source>
        <dbReference type="EMBL" id="CAB4196693.1"/>
    </source>
</evidence>
<protein>
    <submittedName>
        <fullName evidence="1">Uncharacterized protein</fullName>
    </submittedName>
</protein>
<proteinExistence type="predicted"/>
<organism evidence="1">
    <name type="scientific">uncultured Caudovirales phage</name>
    <dbReference type="NCBI Taxonomy" id="2100421"/>
    <lineage>
        <taxon>Viruses</taxon>
        <taxon>Duplodnaviria</taxon>
        <taxon>Heunggongvirae</taxon>
        <taxon>Uroviricota</taxon>
        <taxon>Caudoviricetes</taxon>
        <taxon>Peduoviridae</taxon>
        <taxon>Maltschvirus</taxon>
        <taxon>Maltschvirus maltsch</taxon>
    </lineage>
</organism>
<dbReference type="EMBL" id="LR797252">
    <property type="protein sequence ID" value="CAB4196693.1"/>
    <property type="molecule type" value="Genomic_DNA"/>
</dbReference>